<keyword evidence="4 7" id="KW-0472">Membrane</keyword>
<proteinExistence type="evidence at transcript level"/>
<accession>A0A3G2KX50</accession>
<evidence type="ECO:0000256" key="3">
    <source>
        <dbReference type="ARBA" id="ARBA00022989"/>
    </source>
</evidence>
<feature type="transmembrane region" description="Helical" evidence="7">
    <location>
        <begin position="175"/>
        <end position="196"/>
    </location>
</feature>
<reference evidence="9" key="2">
    <citation type="journal article" date="2019" name="Sci. Rep.">
        <title>Using de novo transcriptome assembly and analysis to study RNAi in Phenacoccus solenopsis Tinsley (Hemiptera: Pseudococcidae).</title>
        <authorList>
            <person name="Singh S."/>
            <person name="Gupta M."/>
            <person name="Pandher S."/>
            <person name="Kaur G."/>
            <person name="Goel N."/>
            <person name="Rathore P."/>
        </authorList>
    </citation>
    <scope>NUCLEOTIDE SEQUENCE</scope>
</reference>
<reference evidence="8" key="1">
    <citation type="submission" date="2018-08" db="EMBL/GenBank/DDBJ databases">
        <authorList>
            <person name="Singh S."/>
        </authorList>
    </citation>
    <scope>NUCLEOTIDE SEQUENCE</scope>
</reference>
<evidence type="ECO:0000256" key="7">
    <source>
        <dbReference type="SAM" id="Phobius"/>
    </source>
</evidence>
<evidence type="ECO:0000256" key="5">
    <source>
        <dbReference type="RuleBase" id="RU000477"/>
    </source>
</evidence>
<dbReference type="EMBL" id="MH790282">
    <property type="protein sequence ID" value="AYN64406.1"/>
    <property type="molecule type" value="mRNA"/>
</dbReference>
<keyword evidence="2 5" id="KW-0812">Transmembrane</keyword>
<feature type="transmembrane region" description="Helical" evidence="7">
    <location>
        <begin position="216"/>
        <end position="237"/>
    </location>
</feature>
<feature type="transmembrane region" description="Helical" evidence="7">
    <location>
        <begin position="12"/>
        <end position="37"/>
    </location>
</feature>
<sequence length="271" mass="29645">MVRSLVGRGRVGKWIQIFLAEFTGTACLMYFGCMGLFADLSGFAKLAPLQGGISFGFTVSSLVASIGHISKAHLNPCVTLCAYLLGMISPITALIYFIAEVLGCCTGFWLLKVCSPQEVFWQYASSHGGLCNTLLHDNLVWWQGFLIEFFSTSLLIYLVCSAWDPRNAKLNDSIAIKFGLVVTVLSIVGGPFTGASLNPTRSFAPALVNGRWRDHWLYWIAPLSGSAATTLFYKYCLLDEDPPGEDMGEASMQLTSGDERVPVTQRSQNQV</sequence>
<feature type="transmembrane region" description="Helical" evidence="7">
    <location>
        <begin position="81"/>
        <end position="111"/>
    </location>
</feature>
<organism evidence="8">
    <name type="scientific">Phenacoccus solenopsis</name>
    <name type="common">Solenopsis mealybug</name>
    <dbReference type="NCBI Taxonomy" id="483260"/>
    <lineage>
        <taxon>Eukaryota</taxon>
        <taxon>Metazoa</taxon>
        <taxon>Ecdysozoa</taxon>
        <taxon>Arthropoda</taxon>
        <taxon>Hexapoda</taxon>
        <taxon>Insecta</taxon>
        <taxon>Pterygota</taxon>
        <taxon>Neoptera</taxon>
        <taxon>Paraneoptera</taxon>
        <taxon>Hemiptera</taxon>
        <taxon>Sternorrhyncha</taxon>
        <taxon>Coccoidea</taxon>
        <taxon>Pseudococcidae</taxon>
        <taxon>Phenacoccus</taxon>
    </lineage>
</organism>
<dbReference type="GO" id="GO:0005886">
    <property type="term" value="C:plasma membrane"/>
    <property type="evidence" value="ECO:0007669"/>
    <property type="project" value="TreeGrafter"/>
</dbReference>
<dbReference type="SUPFAM" id="SSF81338">
    <property type="entry name" value="Aquaporin-like"/>
    <property type="match status" value="1"/>
</dbReference>
<dbReference type="EMBL" id="MK956913">
    <property type="protein sequence ID" value="QEY08361.1"/>
    <property type="molecule type" value="mRNA"/>
</dbReference>
<evidence type="ECO:0000256" key="2">
    <source>
        <dbReference type="ARBA" id="ARBA00022692"/>
    </source>
</evidence>
<dbReference type="GO" id="GO:0015267">
    <property type="term" value="F:channel activity"/>
    <property type="evidence" value="ECO:0007669"/>
    <property type="project" value="InterPro"/>
</dbReference>
<dbReference type="InterPro" id="IPR023271">
    <property type="entry name" value="Aquaporin-like"/>
</dbReference>
<keyword evidence="3 7" id="KW-1133">Transmembrane helix</keyword>
<evidence type="ECO:0000313" key="8">
    <source>
        <dbReference type="EMBL" id="AYN64406.1"/>
    </source>
</evidence>
<protein>
    <submittedName>
        <fullName evidence="8 9">Aquaporin</fullName>
    </submittedName>
</protein>
<keyword evidence="5" id="KW-0813">Transport</keyword>
<dbReference type="InterPro" id="IPR000425">
    <property type="entry name" value="MIP"/>
</dbReference>
<dbReference type="AlphaFoldDB" id="A0A3G2KX50"/>
<evidence type="ECO:0000256" key="6">
    <source>
        <dbReference type="SAM" id="MobiDB-lite"/>
    </source>
</evidence>
<comment type="subcellular location">
    <subcellularLocation>
        <location evidence="1">Membrane</location>
        <topology evidence="1">Multi-pass membrane protein</topology>
    </subcellularLocation>
</comment>
<dbReference type="Gene3D" id="1.20.1080.10">
    <property type="entry name" value="Glycerol uptake facilitator protein"/>
    <property type="match status" value="1"/>
</dbReference>
<feature type="transmembrane region" description="Helical" evidence="7">
    <location>
        <begin position="49"/>
        <end position="69"/>
    </location>
</feature>
<dbReference type="InterPro" id="IPR034294">
    <property type="entry name" value="Aquaporin_transptr"/>
</dbReference>
<dbReference type="PANTHER" id="PTHR19139">
    <property type="entry name" value="AQUAPORIN TRANSPORTER"/>
    <property type="match status" value="1"/>
</dbReference>
<evidence type="ECO:0000313" key="9">
    <source>
        <dbReference type="EMBL" id="QEY08361.1"/>
    </source>
</evidence>
<dbReference type="Pfam" id="PF00230">
    <property type="entry name" value="MIP"/>
    <property type="match status" value="1"/>
</dbReference>
<name>A0A3G2KX50_9HEMI</name>
<evidence type="ECO:0000256" key="1">
    <source>
        <dbReference type="ARBA" id="ARBA00004141"/>
    </source>
</evidence>
<dbReference type="PRINTS" id="PR00783">
    <property type="entry name" value="MINTRINSICP"/>
</dbReference>
<comment type="similarity">
    <text evidence="5">Belongs to the MIP/aquaporin (TC 1.A.8) family.</text>
</comment>
<feature type="region of interest" description="Disordered" evidence="6">
    <location>
        <begin position="247"/>
        <end position="271"/>
    </location>
</feature>
<evidence type="ECO:0000256" key="4">
    <source>
        <dbReference type="ARBA" id="ARBA00023136"/>
    </source>
</evidence>
<feature type="transmembrane region" description="Helical" evidence="7">
    <location>
        <begin position="140"/>
        <end position="163"/>
    </location>
</feature>
<dbReference type="PANTHER" id="PTHR19139:SF270">
    <property type="entry name" value="ENTOMOGLYCEROPORIN 1-RELATED"/>
    <property type="match status" value="1"/>
</dbReference>